<sequence length="421" mass="47602">MMPIYTVEKSGFQQLLKDFDPKYQLPSRKYFSNQAIPKLYNETKESILQHLRSAEFFSATSDMWSSNTMEPYMSYTVHYIDPDWKLQSRCLQTLYVPADHTAENLADGMKEILEHWHLSSTKQVCITTDSGANVVKAVRDLDWLWMSCFGHNLHLAITNAMKDENRISRVIGVCKRIVTAFSQSWKRHRELSKAQLELKLPVKSLVSDATMAADDDTTLTADLKAGIRADFQKRYTSDLTQTLQSVATWLDPRYKSAYLTEEECRNATQKLKELMTFEVERAGNAANETGQRQNNDSNASADNNEDNQPPAKKVKKSLAKLLGQVKKTSDPGNATTPADRIDLEMSRYVSAPEIELDADPLQWWSMHAAAYPSLAKLARKYLCICGTSCASERLFSVAGNIVTAKRSLLKVDMLVFLAKNL</sequence>
<keyword evidence="4" id="KW-1185">Reference proteome</keyword>
<protein>
    <submittedName>
        <fullName evidence="3">Zinc finger BED domain-containing 1-like</fullName>
    </submittedName>
</protein>
<comment type="caution">
    <text evidence="3">The sequence shown here is derived from an EMBL/GenBank/DDBJ whole genome shotgun (WGS) entry which is preliminary data.</text>
</comment>
<evidence type="ECO:0000259" key="2">
    <source>
        <dbReference type="Pfam" id="PF05699"/>
    </source>
</evidence>
<reference evidence="3" key="1">
    <citation type="submission" date="2020-04" db="EMBL/GenBank/DDBJ databases">
        <authorList>
            <person name="Alioto T."/>
            <person name="Alioto T."/>
            <person name="Gomez Garrido J."/>
        </authorList>
    </citation>
    <scope>NUCLEOTIDE SEQUENCE</scope>
    <source>
        <strain evidence="3">A484AB</strain>
    </source>
</reference>
<dbReference type="SUPFAM" id="SSF140996">
    <property type="entry name" value="Hermes dimerisation domain"/>
    <property type="match status" value="1"/>
</dbReference>
<dbReference type="InterPro" id="IPR012337">
    <property type="entry name" value="RNaseH-like_sf"/>
</dbReference>
<evidence type="ECO:0000313" key="4">
    <source>
        <dbReference type="Proteomes" id="UP001152795"/>
    </source>
</evidence>
<gene>
    <name evidence="3" type="ORF">PACLA_8A081995</name>
</gene>
<accession>A0A6S7IP91</accession>
<dbReference type="GO" id="GO:0046983">
    <property type="term" value="F:protein dimerization activity"/>
    <property type="evidence" value="ECO:0007669"/>
    <property type="project" value="InterPro"/>
</dbReference>
<dbReference type="InterPro" id="IPR052035">
    <property type="entry name" value="ZnF_BED_domain_contain"/>
</dbReference>
<dbReference type="PANTHER" id="PTHR46481">
    <property type="entry name" value="ZINC FINGER BED DOMAIN-CONTAINING PROTEIN 4"/>
    <property type="match status" value="1"/>
</dbReference>
<dbReference type="Pfam" id="PF05699">
    <property type="entry name" value="Dimer_Tnp_hAT"/>
    <property type="match status" value="1"/>
</dbReference>
<organism evidence="3 4">
    <name type="scientific">Paramuricea clavata</name>
    <name type="common">Red gorgonian</name>
    <name type="synonym">Violescent sea-whip</name>
    <dbReference type="NCBI Taxonomy" id="317549"/>
    <lineage>
        <taxon>Eukaryota</taxon>
        <taxon>Metazoa</taxon>
        <taxon>Cnidaria</taxon>
        <taxon>Anthozoa</taxon>
        <taxon>Octocorallia</taxon>
        <taxon>Malacalcyonacea</taxon>
        <taxon>Plexauridae</taxon>
        <taxon>Paramuricea</taxon>
    </lineage>
</organism>
<dbReference type="InterPro" id="IPR008906">
    <property type="entry name" value="HATC_C_dom"/>
</dbReference>
<dbReference type="PANTHER" id="PTHR46481:SF9">
    <property type="entry name" value="ZINC FINGER BED DOMAIN-CONTAINING PROTEIN 1-LIKE"/>
    <property type="match status" value="1"/>
</dbReference>
<feature type="region of interest" description="Disordered" evidence="1">
    <location>
        <begin position="284"/>
        <end position="315"/>
    </location>
</feature>
<feature type="domain" description="HAT C-terminal dimerisation" evidence="2">
    <location>
        <begin position="344"/>
        <end position="413"/>
    </location>
</feature>
<dbReference type="SUPFAM" id="SSF53098">
    <property type="entry name" value="Ribonuclease H-like"/>
    <property type="match status" value="1"/>
</dbReference>
<dbReference type="OrthoDB" id="1607513at2759"/>
<dbReference type="AlphaFoldDB" id="A0A6S7IP91"/>
<name>A0A6S7IP91_PARCT</name>
<evidence type="ECO:0000313" key="3">
    <source>
        <dbReference type="EMBL" id="CAB4021024.1"/>
    </source>
</evidence>
<dbReference type="Proteomes" id="UP001152795">
    <property type="component" value="Unassembled WGS sequence"/>
</dbReference>
<evidence type="ECO:0000256" key="1">
    <source>
        <dbReference type="SAM" id="MobiDB-lite"/>
    </source>
</evidence>
<dbReference type="EMBL" id="CACRXK020011229">
    <property type="protein sequence ID" value="CAB4021024.1"/>
    <property type="molecule type" value="Genomic_DNA"/>
</dbReference>
<proteinExistence type="predicted"/>